<sequence>MLESCCTTAGTFQTRWKACRKSAGTFQTRWEACCIAAGSFQTAFYCELFNEILKNDGFIMNSLK</sequence>
<evidence type="ECO:0000313" key="2">
    <source>
        <dbReference type="Proteomes" id="UP000619238"/>
    </source>
</evidence>
<comment type="caution">
    <text evidence="1">The sequence shown here is derived from an EMBL/GenBank/DDBJ whole genome shotgun (WGS) entry which is preliminary data.</text>
</comment>
<name>A0ABR7QB60_9FLAO</name>
<accession>A0ABR7QB60</accession>
<dbReference type="RefSeq" id="WP_187562813.1">
    <property type="nucleotide sequence ID" value="NZ_JACGWS010000008.1"/>
</dbReference>
<dbReference type="EMBL" id="JACGWS010000008">
    <property type="protein sequence ID" value="MBC8755767.1"/>
    <property type="molecule type" value="Genomic_DNA"/>
</dbReference>
<evidence type="ECO:0000313" key="1">
    <source>
        <dbReference type="EMBL" id="MBC8755767.1"/>
    </source>
</evidence>
<gene>
    <name evidence="1" type="ORF">H2O64_13910</name>
</gene>
<protein>
    <submittedName>
        <fullName evidence="1">Uncharacterized protein</fullName>
    </submittedName>
</protein>
<organism evidence="1 2">
    <name type="scientific">Kordia aestuariivivens</name>
    <dbReference type="NCBI Taxonomy" id="2759037"/>
    <lineage>
        <taxon>Bacteria</taxon>
        <taxon>Pseudomonadati</taxon>
        <taxon>Bacteroidota</taxon>
        <taxon>Flavobacteriia</taxon>
        <taxon>Flavobacteriales</taxon>
        <taxon>Flavobacteriaceae</taxon>
        <taxon>Kordia</taxon>
    </lineage>
</organism>
<keyword evidence="2" id="KW-1185">Reference proteome</keyword>
<reference evidence="1 2" key="1">
    <citation type="submission" date="2020-07" db="EMBL/GenBank/DDBJ databases">
        <title>Description of Kordia aestuariivivens sp. nov., isolated from a tidal flat.</title>
        <authorList>
            <person name="Park S."/>
            <person name="Yoon J.-H."/>
        </authorList>
    </citation>
    <scope>NUCLEOTIDE SEQUENCE [LARGE SCALE GENOMIC DNA]</scope>
    <source>
        <strain evidence="1 2">YSTF-M3</strain>
    </source>
</reference>
<proteinExistence type="predicted"/>
<dbReference type="Proteomes" id="UP000619238">
    <property type="component" value="Unassembled WGS sequence"/>
</dbReference>